<reference evidence="1" key="1">
    <citation type="submission" date="2021-06" db="EMBL/GenBank/DDBJ databases">
        <authorList>
            <person name="Kallberg Y."/>
            <person name="Tangrot J."/>
            <person name="Rosling A."/>
        </authorList>
    </citation>
    <scope>NUCLEOTIDE SEQUENCE</scope>
    <source>
        <strain evidence="1">AZ414A</strain>
    </source>
</reference>
<dbReference type="EMBL" id="CAJVPK010001249">
    <property type="protein sequence ID" value="CAG8578645.1"/>
    <property type="molecule type" value="Genomic_DNA"/>
</dbReference>
<accession>A0A9N9BWR6</accession>
<gene>
    <name evidence="1" type="ORF">DEBURN_LOCUS8460</name>
</gene>
<dbReference type="AlphaFoldDB" id="A0A9N9BWR6"/>
<sequence>MSWRNDIKVVVAIEFGTKYSHKLNPEIITNYNWPEQLGALRTNTALKYDEKYENVLEWGYPALGKKFQRKGRYGRNKNFSNEPVELFKLHLSAMPDSEKPPLPKLLNYKKAITDFLREIVPEEYPIKSLGILRECTYNAALISYLTSEKLQFITELEAAAIHCMQVSREHFGTSKGSEVTEQTGDLCGSNYVDKEFIKLLKRVAGDEAIKIFEQQHYGQMQYLMQEFSKRLKFYFSGFKKDFNLYELDLEDVCPAIKQCDFSESRYLQMRVREEFVDKVKSIAVPKQPQAAIVRGALEYGLQKLEG</sequence>
<dbReference type="OrthoDB" id="2963168at2759"/>
<dbReference type="PANTHER" id="PTHR14187">
    <property type="entry name" value="ALPHA KINASE/ELONGATION FACTOR 2 KINASE"/>
    <property type="match status" value="1"/>
</dbReference>
<organism evidence="1 2">
    <name type="scientific">Diversispora eburnea</name>
    <dbReference type="NCBI Taxonomy" id="1213867"/>
    <lineage>
        <taxon>Eukaryota</taxon>
        <taxon>Fungi</taxon>
        <taxon>Fungi incertae sedis</taxon>
        <taxon>Mucoromycota</taxon>
        <taxon>Glomeromycotina</taxon>
        <taxon>Glomeromycetes</taxon>
        <taxon>Diversisporales</taxon>
        <taxon>Diversisporaceae</taxon>
        <taxon>Diversispora</taxon>
    </lineage>
</organism>
<dbReference type="PANTHER" id="PTHR14187:SF5">
    <property type="entry name" value="HEAT SHOCK 70 KDA PROTEIN 12A"/>
    <property type="match status" value="1"/>
</dbReference>
<evidence type="ECO:0000313" key="1">
    <source>
        <dbReference type="EMBL" id="CAG8578645.1"/>
    </source>
</evidence>
<proteinExistence type="predicted"/>
<evidence type="ECO:0000313" key="2">
    <source>
        <dbReference type="Proteomes" id="UP000789706"/>
    </source>
</evidence>
<protein>
    <submittedName>
        <fullName evidence="1">10325_t:CDS:1</fullName>
    </submittedName>
</protein>
<dbReference type="Proteomes" id="UP000789706">
    <property type="component" value="Unassembled WGS sequence"/>
</dbReference>
<keyword evidence="2" id="KW-1185">Reference proteome</keyword>
<name>A0A9N9BWR6_9GLOM</name>
<comment type="caution">
    <text evidence="1">The sequence shown here is derived from an EMBL/GenBank/DDBJ whole genome shotgun (WGS) entry which is preliminary data.</text>
</comment>